<reference evidence="2 3" key="1">
    <citation type="submission" date="2023-06" db="EMBL/GenBank/DDBJ databases">
        <title>Sporosarcina sp. nov., isolated from Korean tranditional fermented seafood 'Jeotgal'.</title>
        <authorList>
            <person name="Yang A.I."/>
            <person name="Shin N.-R."/>
        </authorList>
    </citation>
    <scope>NUCLEOTIDE SEQUENCE [LARGE SCALE GENOMIC DNA]</scope>
    <source>
        <strain evidence="2 3">T2O-4</strain>
    </source>
</reference>
<sequence length="100" mass="10810">MKSIVGSACAILGLIGATLLGIYAQDLAYYVHEQFPAIDLGAAITVITFCSIGLFISIPLLFFIFNREAETSKTIAVLGSVVLGIPVSMWSFFVWAMWMG</sequence>
<keyword evidence="1" id="KW-0812">Transmembrane</keyword>
<proteinExistence type="predicted"/>
<feature type="transmembrane region" description="Helical" evidence="1">
    <location>
        <begin position="40"/>
        <end position="63"/>
    </location>
</feature>
<evidence type="ECO:0000313" key="2">
    <source>
        <dbReference type="EMBL" id="WOV87004.1"/>
    </source>
</evidence>
<keyword evidence="1" id="KW-1133">Transmembrane helix</keyword>
<dbReference type="Proteomes" id="UP001303902">
    <property type="component" value="Chromosome"/>
</dbReference>
<evidence type="ECO:0000313" key="3">
    <source>
        <dbReference type="Proteomes" id="UP001303902"/>
    </source>
</evidence>
<gene>
    <name evidence="2" type="ORF">QWT69_14165</name>
</gene>
<organism evidence="2 3">
    <name type="scientific">Sporosarcina oncorhynchi</name>
    <dbReference type="NCBI Taxonomy" id="3056444"/>
    <lineage>
        <taxon>Bacteria</taxon>
        <taxon>Bacillati</taxon>
        <taxon>Bacillota</taxon>
        <taxon>Bacilli</taxon>
        <taxon>Bacillales</taxon>
        <taxon>Caryophanaceae</taxon>
        <taxon>Sporosarcina</taxon>
    </lineage>
</organism>
<feature type="transmembrane region" description="Helical" evidence="1">
    <location>
        <begin position="75"/>
        <end position="98"/>
    </location>
</feature>
<name>A0ABZ0L6L0_9BACL</name>
<evidence type="ECO:0000256" key="1">
    <source>
        <dbReference type="SAM" id="Phobius"/>
    </source>
</evidence>
<dbReference type="EMBL" id="CP129118">
    <property type="protein sequence ID" value="WOV87004.1"/>
    <property type="molecule type" value="Genomic_DNA"/>
</dbReference>
<keyword evidence="3" id="KW-1185">Reference proteome</keyword>
<accession>A0ABZ0L6L0</accession>
<dbReference type="RefSeq" id="WP_317966684.1">
    <property type="nucleotide sequence ID" value="NZ_CP129118.1"/>
</dbReference>
<protein>
    <submittedName>
        <fullName evidence="2">Uncharacterized protein</fullName>
    </submittedName>
</protein>
<keyword evidence="1" id="KW-0472">Membrane</keyword>